<keyword evidence="1" id="KW-1133">Transmembrane helix</keyword>
<dbReference type="RefSeq" id="WP_176371914.1">
    <property type="nucleotide sequence ID" value="NZ_CP066179.1"/>
</dbReference>
<comment type="caution">
    <text evidence="2">The sequence shown here is derived from an EMBL/GenBank/DDBJ whole genome shotgun (WGS) entry which is preliminary data.</text>
</comment>
<organism evidence="2 3">
    <name type="scientific">Bacillus cytotoxicus</name>
    <dbReference type="NCBI Taxonomy" id="580165"/>
    <lineage>
        <taxon>Bacteria</taxon>
        <taxon>Bacillati</taxon>
        <taxon>Bacillota</taxon>
        <taxon>Bacilli</taxon>
        <taxon>Bacillales</taxon>
        <taxon>Bacillaceae</taxon>
        <taxon>Bacillus</taxon>
        <taxon>Bacillus cereus group</taxon>
    </lineage>
</organism>
<evidence type="ECO:0000256" key="1">
    <source>
        <dbReference type="SAM" id="Phobius"/>
    </source>
</evidence>
<proteinExistence type="predicted"/>
<keyword evidence="1" id="KW-0812">Transmembrane</keyword>
<keyword evidence="1" id="KW-0472">Membrane</keyword>
<name>A0AAX2CEG9_9BACI</name>
<dbReference type="Proteomes" id="UP000242164">
    <property type="component" value="Unassembled WGS sequence"/>
</dbReference>
<dbReference type="EMBL" id="FMIK01000016">
    <property type="protein sequence ID" value="SCL85072.1"/>
    <property type="molecule type" value="Genomic_DNA"/>
</dbReference>
<evidence type="ECO:0000313" key="3">
    <source>
        <dbReference type="Proteomes" id="UP000242164"/>
    </source>
</evidence>
<feature type="transmembrane region" description="Helical" evidence="1">
    <location>
        <begin position="6"/>
        <end position="25"/>
    </location>
</feature>
<evidence type="ECO:0000313" key="2">
    <source>
        <dbReference type="EMBL" id="SCL85072.1"/>
    </source>
</evidence>
<accession>A0AAX2CEG9</accession>
<sequence>MKMPSALTIISMILMAIIPCVVDFLNKKIKKYTVQPWEDINEDEKRKPID</sequence>
<gene>
    <name evidence="2" type="ORF">BCB44BAC_00677</name>
</gene>
<protein>
    <submittedName>
        <fullName evidence="2">Uncharacterized protein</fullName>
    </submittedName>
</protein>
<reference evidence="2 3" key="1">
    <citation type="submission" date="2016-08" db="EMBL/GenBank/DDBJ databases">
        <authorList>
            <person name="Loux V."/>
            <person name="Rue O."/>
        </authorList>
    </citation>
    <scope>NUCLEOTIDE SEQUENCE [LARGE SCALE GENOMIC DNA]</scope>
    <source>
        <strain evidence="2 3">AFSSA_08CEB44bac</strain>
    </source>
</reference>
<dbReference type="AlphaFoldDB" id="A0AAX2CEG9"/>